<dbReference type="AlphaFoldDB" id="A0A4Y2B5T9"/>
<protein>
    <submittedName>
        <fullName evidence="1">Uncharacterized protein</fullName>
    </submittedName>
</protein>
<evidence type="ECO:0000313" key="2">
    <source>
        <dbReference type="Proteomes" id="UP000499080"/>
    </source>
</evidence>
<evidence type="ECO:0000313" key="1">
    <source>
        <dbReference type="EMBL" id="GBL87167.1"/>
    </source>
</evidence>
<comment type="caution">
    <text evidence="1">The sequence shown here is derived from an EMBL/GenBank/DDBJ whole genome shotgun (WGS) entry which is preliminary data.</text>
</comment>
<dbReference type="EMBL" id="BGPR01082449">
    <property type="protein sequence ID" value="GBL87167.1"/>
    <property type="molecule type" value="Genomic_DNA"/>
</dbReference>
<sequence>MDLWETIQNTGSCRGPLPNLVLSLCLDLIVRVSETLSVVTFMASSSGRSQGLSSSEKASGLSPLRWERLPSSTSFTKSRARRVVCCLGIVY</sequence>
<gene>
    <name evidence="1" type="ORF">AVEN_209356_1</name>
</gene>
<keyword evidence="2" id="KW-1185">Reference proteome</keyword>
<accession>A0A4Y2B5T9</accession>
<reference evidence="1 2" key="1">
    <citation type="journal article" date="2019" name="Sci. Rep.">
        <title>Orb-weaving spider Araneus ventricosus genome elucidates the spidroin gene catalogue.</title>
        <authorList>
            <person name="Kono N."/>
            <person name="Nakamura H."/>
            <person name="Ohtoshi R."/>
            <person name="Moran D.A.P."/>
            <person name="Shinohara A."/>
            <person name="Yoshida Y."/>
            <person name="Fujiwara M."/>
            <person name="Mori M."/>
            <person name="Tomita M."/>
            <person name="Arakawa K."/>
        </authorList>
    </citation>
    <scope>NUCLEOTIDE SEQUENCE [LARGE SCALE GENOMIC DNA]</scope>
</reference>
<proteinExistence type="predicted"/>
<name>A0A4Y2B5T9_ARAVE</name>
<organism evidence="1 2">
    <name type="scientific">Araneus ventricosus</name>
    <name type="common">Orbweaver spider</name>
    <name type="synonym">Epeira ventricosa</name>
    <dbReference type="NCBI Taxonomy" id="182803"/>
    <lineage>
        <taxon>Eukaryota</taxon>
        <taxon>Metazoa</taxon>
        <taxon>Ecdysozoa</taxon>
        <taxon>Arthropoda</taxon>
        <taxon>Chelicerata</taxon>
        <taxon>Arachnida</taxon>
        <taxon>Araneae</taxon>
        <taxon>Araneomorphae</taxon>
        <taxon>Entelegynae</taxon>
        <taxon>Araneoidea</taxon>
        <taxon>Araneidae</taxon>
        <taxon>Araneus</taxon>
    </lineage>
</organism>
<dbReference type="Proteomes" id="UP000499080">
    <property type="component" value="Unassembled WGS sequence"/>
</dbReference>